<dbReference type="Proteomes" id="UP001268896">
    <property type="component" value="Unassembled WGS sequence"/>
</dbReference>
<evidence type="ECO:0000313" key="4">
    <source>
        <dbReference type="Proteomes" id="UP000286288"/>
    </source>
</evidence>
<keyword evidence="1" id="KW-0812">Transmembrane</keyword>
<dbReference type="AlphaFoldDB" id="A0A415ESK0"/>
<comment type="caution">
    <text evidence="3">The sequence shown here is derived from an EMBL/GenBank/DDBJ whole genome shotgun (WGS) entry which is preliminary data.</text>
</comment>
<dbReference type="EMBL" id="JARQDV010000002">
    <property type="protein sequence ID" value="MDT2963727.1"/>
    <property type="molecule type" value="Genomic_DNA"/>
</dbReference>
<dbReference type="RefSeq" id="WP_005227852.1">
    <property type="nucleotide sequence ID" value="NZ_CABHBK010000002.1"/>
</dbReference>
<reference evidence="2" key="2">
    <citation type="submission" date="2023-03" db="EMBL/GenBank/DDBJ databases">
        <authorList>
            <person name="Shen W."/>
            <person name="Cai J."/>
        </authorList>
    </citation>
    <scope>NUCLEOTIDE SEQUENCE</scope>
    <source>
        <strain evidence="2">K72-2</strain>
    </source>
</reference>
<accession>A0A415ESK0</accession>
<evidence type="ECO:0000313" key="2">
    <source>
        <dbReference type="EMBL" id="MDT2963727.1"/>
    </source>
</evidence>
<keyword evidence="1" id="KW-1133">Transmembrane helix</keyword>
<dbReference type="EMBL" id="QRMZ01000011">
    <property type="protein sequence ID" value="RHK06273.1"/>
    <property type="molecule type" value="Genomic_DNA"/>
</dbReference>
<reference evidence="3 4" key="1">
    <citation type="submission" date="2018-08" db="EMBL/GenBank/DDBJ databases">
        <title>A genome reference for cultivated species of the human gut microbiota.</title>
        <authorList>
            <person name="Zou Y."/>
            <person name="Xue W."/>
            <person name="Luo G."/>
        </authorList>
    </citation>
    <scope>NUCLEOTIDE SEQUENCE [LARGE SCALE GENOMIC DNA]</scope>
    <source>
        <strain evidence="3 4">AF48-16</strain>
    </source>
</reference>
<name>A0A415ESK0_ENTCA</name>
<proteinExistence type="predicted"/>
<gene>
    <name evidence="3" type="ORF">DW084_09805</name>
    <name evidence="2" type="ORF">P7I32_03845</name>
</gene>
<evidence type="ECO:0000313" key="3">
    <source>
        <dbReference type="EMBL" id="RHK06273.1"/>
    </source>
</evidence>
<feature type="transmembrane region" description="Helical" evidence="1">
    <location>
        <begin position="7"/>
        <end position="27"/>
    </location>
</feature>
<keyword evidence="1" id="KW-0472">Membrane</keyword>
<sequence>MTKRKWAFPLILLSYWLLIAGAYYLYLSLTAFNHGMTFAQYLSSQPLAALGVLLSSLLLLQGACLYFIQRFSMSKKGLLGQYLFLIFFQQLLTANVIGAGLVFFTRRSLSSQEENATWGEKSFTYGALAFILLLSLFFFLLVRSAI</sequence>
<feature type="transmembrane region" description="Helical" evidence="1">
    <location>
        <begin position="80"/>
        <end position="103"/>
    </location>
</feature>
<evidence type="ECO:0000256" key="1">
    <source>
        <dbReference type="SAM" id="Phobius"/>
    </source>
</evidence>
<dbReference type="Proteomes" id="UP000286288">
    <property type="component" value="Unassembled WGS sequence"/>
</dbReference>
<feature type="transmembrane region" description="Helical" evidence="1">
    <location>
        <begin position="123"/>
        <end position="142"/>
    </location>
</feature>
<protein>
    <submittedName>
        <fullName evidence="3">Uncharacterized protein</fullName>
    </submittedName>
</protein>
<organism evidence="3 4">
    <name type="scientific">Enterococcus casseliflavus</name>
    <name type="common">Enterococcus flavescens</name>
    <dbReference type="NCBI Taxonomy" id="37734"/>
    <lineage>
        <taxon>Bacteria</taxon>
        <taxon>Bacillati</taxon>
        <taxon>Bacillota</taxon>
        <taxon>Bacilli</taxon>
        <taxon>Lactobacillales</taxon>
        <taxon>Enterococcaceae</taxon>
        <taxon>Enterococcus</taxon>
    </lineage>
</organism>
<feature type="transmembrane region" description="Helical" evidence="1">
    <location>
        <begin position="47"/>
        <end position="68"/>
    </location>
</feature>